<gene>
    <name evidence="2" type="ORF">I316_07950</name>
</gene>
<keyword evidence="3" id="KW-1185">Reference proteome</keyword>
<name>A0A1B9GH92_9TREE</name>
<feature type="region of interest" description="Disordered" evidence="1">
    <location>
        <begin position="52"/>
        <end position="80"/>
    </location>
</feature>
<dbReference type="EMBL" id="KV700150">
    <property type="protein sequence ID" value="OCF30422.1"/>
    <property type="molecule type" value="Genomic_DNA"/>
</dbReference>
<dbReference type="AlphaFoldDB" id="A0A1B9GH92"/>
<feature type="compositionally biased region" description="Low complexity" evidence="1">
    <location>
        <begin position="53"/>
        <end position="62"/>
    </location>
</feature>
<accession>A0A1B9GH92</accession>
<feature type="region of interest" description="Disordered" evidence="1">
    <location>
        <begin position="190"/>
        <end position="239"/>
    </location>
</feature>
<protein>
    <submittedName>
        <fullName evidence="2">Uncharacterized protein</fullName>
    </submittedName>
</protein>
<organism evidence="2 3">
    <name type="scientific">Kwoniella heveanensis BCC8398</name>
    <dbReference type="NCBI Taxonomy" id="1296120"/>
    <lineage>
        <taxon>Eukaryota</taxon>
        <taxon>Fungi</taxon>
        <taxon>Dikarya</taxon>
        <taxon>Basidiomycota</taxon>
        <taxon>Agaricomycotina</taxon>
        <taxon>Tremellomycetes</taxon>
        <taxon>Tremellales</taxon>
        <taxon>Cryptococcaceae</taxon>
        <taxon>Kwoniella</taxon>
    </lineage>
</organism>
<sequence length="239" mass="26493">MNTSSRIITPDTRPRRASSIKARLDVAALLWDMGDPDYMSLLSRPQSRLPVLESSSSESSKSNRIFGNKRKKEEDETQGNSWEQVRALVSECVICAEELEDILSSAVKEDKGGLGGGLALFTCDQPSCGALYCIGCAVEHVQRSLRRDPLRSPKCCVCTRPWNLKSLQDQAKDFDPTAYGDLDLVSNDEDHYRRSRPAVRPRIEREQDQVGIEQRAEAAQAGPPSRAGRGSGRRRRGGT</sequence>
<reference evidence="2 3" key="1">
    <citation type="submission" date="2013-07" db="EMBL/GenBank/DDBJ databases">
        <title>The Genome Sequence of Cryptococcus heveanensis BCC8398.</title>
        <authorList>
            <consortium name="The Broad Institute Genome Sequencing Platform"/>
            <person name="Cuomo C."/>
            <person name="Litvintseva A."/>
            <person name="Chen Y."/>
            <person name="Heitman J."/>
            <person name="Sun S."/>
            <person name="Springer D."/>
            <person name="Dromer F."/>
            <person name="Young S.K."/>
            <person name="Zeng Q."/>
            <person name="Gargeya S."/>
            <person name="Fitzgerald M."/>
            <person name="Abouelleil A."/>
            <person name="Alvarado L."/>
            <person name="Berlin A.M."/>
            <person name="Chapman S.B."/>
            <person name="Dewar J."/>
            <person name="Goldberg J."/>
            <person name="Griggs A."/>
            <person name="Gujja S."/>
            <person name="Hansen M."/>
            <person name="Howarth C."/>
            <person name="Imamovic A."/>
            <person name="Larimer J."/>
            <person name="McCowan C."/>
            <person name="Murphy C."/>
            <person name="Pearson M."/>
            <person name="Priest M."/>
            <person name="Roberts A."/>
            <person name="Saif S."/>
            <person name="Shea T."/>
            <person name="Sykes S."/>
            <person name="Wortman J."/>
            <person name="Nusbaum C."/>
            <person name="Birren B."/>
        </authorList>
    </citation>
    <scope>NUCLEOTIDE SEQUENCE [LARGE SCALE GENOMIC DNA]</scope>
    <source>
        <strain evidence="2 3">BCC8398</strain>
    </source>
</reference>
<evidence type="ECO:0000313" key="3">
    <source>
        <dbReference type="Proteomes" id="UP000092666"/>
    </source>
</evidence>
<reference evidence="3" key="2">
    <citation type="submission" date="2013-12" db="EMBL/GenBank/DDBJ databases">
        <title>Evolution of pathogenesis and genome organization in the Tremellales.</title>
        <authorList>
            <person name="Cuomo C."/>
            <person name="Litvintseva A."/>
            <person name="Heitman J."/>
            <person name="Chen Y."/>
            <person name="Sun S."/>
            <person name="Springer D."/>
            <person name="Dromer F."/>
            <person name="Young S."/>
            <person name="Zeng Q."/>
            <person name="Chapman S."/>
            <person name="Gujja S."/>
            <person name="Saif S."/>
            <person name="Birren B."/>
        </authorList>
    </citation>
    <scope>NUCLEOTIDE SEQUENCE [LARGE SCALE GENOMIC DNA]</scope>
    <source>
        <strain evidence="3">BCC8398</strain>
    </source>
</reference>
<dbReference type="Proteomes" id="UP000092666">
    <property type="component" value="Unassembled WGS sequence"/>
</dbReference>
<dbReference type="OrthoDB" id="2565139at2759"/>
<dbReference type="InterPro" id="IPR013083">
    <property type="entry name" value="Znf_RING/FYVE/PHD"/>
</dbReference>
<proteinExistence type="predicted"/>
<evidence type="ECO:0000313" key="2">
    <source>
        <dbReference type="EMBL" id="OCF30422.1"/>
    </source>
</evidence>
<dbReference type="Gene3D" id="3.30.40.10">
    <property type="entry name" value="Zinc/RING finger domain, C3HC4 (zinc finger)"/>
    <property type="match status" value="1"/>
</dbReference>
<evidence type="ECO:0000256" key="1">
    <source>
        <dbReference type="SAM" id="MobiDB-lite"/>
    </source>
</evidence>